<sequence length="310" mass="34696">MAEPEKRSSDAGERPPMAPRQWPAWLGIGLAWLAARIPWRLQRPLGRAIGALLYRLLRDRRHVARRNIALCFPELDASRQEALARANFGELGIGLFEFARAWWGSVAPMRGGVQVEGLEHLKAAQAGGRGVIVVSGHFTTLEISARLMCDYAPLAGMYRPHDQGAMEWAVKRGRLRYASAMFTRDELRPALKHLKQGGLLWFAPDQDTRRGESVFVPFFGHPAYSLTSTHQLARLSGAAVIAFSHVRRADGGYTLKLSPAFEDFPSSDATADTARVIAAIEAMVREAPTQYLWIHRRFKRQPDGRGELYR</sequence>
<comment type="pathway">
    <text evidence="9">Bacterial outer membrane biogenesis; lipopolysaccharide biosynthesis.</text>
</comment>
<feature type="short sequence motif" description="HXXXXD motif" evidence="9">
    <location>
        <begin position="137"/>
        <end position="142"/>
    </location>
</feature>
<evidence type="ECO:0000256" key="7">
    <source>
        <dbReference type="ARBA" id="ARBA00023136"/>
    </source>
</evidence>
<evidence type="ECO:0000313" key="10">
    <source>
        <dbReference type="EMBL" id="QNN78897.1"/>
    </source>
</evidence>
<comment type="similarity">
    <text evidence="9">Belongs to the LpxL/LpxM/LpxP family.</text>
</comment>
<dbReference type="PANTHER" id="PTHR30606:SF9">
    <property type="entry name" value="LIPID A BIOSYNTHESIS LAUROYLTRANSFERASE"/>
    <property type="match status" value="1"/>
</dbReference>
<evidence type="ECO:0000256" key="5">
    <source>
        <dbReference type="ARBA" id="ARBA00022985"/>
    </source>
</evidence>
<dbReference type="UniPathway" id="UPA00360">
    <property type="reaction ID" value="UER00485"/>
</dbReference>
<dbReference type="HAMAP" id="MF_01942">
    <property type="entry name" value="Lipid_A_LpxL_LpxP"/>
    <property type="match status" value="1"/>
</dbReference>
<dbReference type="GO" id="GO:0009245">
    <property type="term" value="P:lipid A biosynthetic process"/>
    <property type="evidence" value="ECO:0007669"/>
    <property type="project" value="InterPro"/>
</dbReference>
<dbReference type="GO" id="GO:0005886">
    <property type="term" value="C:plasma membrane"/>
    <property type="evidence" value="ECO:0007669"/>
    <property type="project" value="UniProtKB-SubCell"/>
</dbReference>
<dbReference type="CDD" id="cd07984">
    <property type="entry name" value="LPLAT_LABLAT-like"/>
    <property type="match status" value="1"/>
</dbReference>
<accession>A0A7G9TFM2</accession>
<dbReference type="InterPro" id="IPR011920">
    <property type="entry name" value="Lipid_A_LpxL_LpxP"/>
</dbReference>
<dbReference type="RefSeq" id="WP_187574188.1">
    <property type="nucleotide sequence ID" value="NZ_CP060731.1"/>
</dbReference>
<organism evidence="10 11">
    <name type="scientific">Pseudoxanthomonas mexicana</name>
    <dbReference type="NCBI Taxonomy" id="128785"/>
    <lineage>
        <taxon>Bacteria</taxon>
        <taxon>Pseudomonadati</taxon>
        <taxon>Pseudomonadota</taxon>
        <taxon>Gammaproteobacteria</taxon>
        <taxon>Lysobacterales</taxon>
        <taxon>Lysobacteraceae</taxon>
        <taxon>Pseudoxanthomonas</taxon>
    </lineage>
</organism>
<comment type="catalytic activity">
    <reaction evidence="9">
        <text>an alpha-Kdo-(2-&gt;4)-alpha-Kdo-(2-&gt;6)-lipid IVA + a fatty acyl-[ACP] = an alpha-Kdo-(2-&gt;4)-alpha-Kdo-(2-&gt;6)-(acyl)-lipid IVA + holo-[ACP]</text>
        <dbReference type="Rhea" id="RHEA:69396"/>
        <dbReference type="Rhea" id="RHEA-COMP:9685"/>
        <dbReference type="Rhea" id="RHEA-COMP:14125"/>
        <dbReference type="ChEBI" id="CHEBI:64479"/>
        <dbReference type="ChEBI" id="CHEBI:138651"/>
        <dbReference type="ChEBI" id="CHEBI:176429"/>
        <dbReference type="ChEBI" id="CHEBI:176430"/>
        <dbReference type="EC" id="2.3.1.241"/>
    </reaction>
</comment>
<evidence type="ECO:0000256" key="8">
    <source>
        <dbReference type="ARBA" id="ARBA00023315"/>
    </source>
</evidence>
<dbReference type="Pfam" id="PF03279">
    <property type="entry name" value="Lip_A_acyltrans"/>
    <property type="match status" value="1"/>
</dbReference>
<comment type="function">
    <text evidence="9">Catalyzes the transfer of an acyl chain from an acyl-[acyl-carrier-protein] (ACP) to a Kdo(2)-lipid IV(A) to form a Kdo(2)-(acyl)-lipid IV(A).</text>
</comment>
<evidence type="ECO:0000313" key="11">
    <source>
        <dbReference type="Proteomes" id="UP000515838"/>
    </source>
</evidence>
<comment type="pathway">
    <text evidence="9">Glycolipid biosynthesis; KDO(2)-lipid A biosynthesis; KDO(2)-lipid A from CMP-3-deoxy-D-manno-octulosonate and lipid IV(A): step 3/4.</text>
</comment>
<keyword evidence="7 9" id="KW-0472">Membrane</keyword>
<evidence type="ECO:0000256" key="4">
    <source>
        <dbReference type="ARBA" id="ARBA00022692"/>
    </source>
</evidence>
<comment type="subcellular location">
    <subcellularLocation>
        <location evidence="9">Cell inner membrane</location>
        <topology evidence="9">Single-pass membrane protein</topology>
    </subcellularLocation>
</comment>
<reference evidence="10 11" key="1">
    <citation type="submission" date="2020-08" db="EMBL/GenBank/DDBJ databases">
        <title>Streptomycin Non-resistant strain, P. mexicana.</title>
        <authorList>
            <person name="Ganesh-Kumar S."/>
            <person name="Zhe T."/>
            <person name="Yu Z."/>
            <person name="Min Y."/>
        </authorList>
    </citation>
    <scope>NUCLEOTIDE SEQUENCE [LARGE SCALE GENOMIC DNA]</scope>
    <source>
        <strain evidence="10 11">GTZY2</strain>
    </source>
</reference>
<protein>
    <recommendedName>
        <fullName evidence="9">Lipid A biosynthesis acyltransferase</fullName>
        <ecNumber evidence="9">2.3.1.241</ecNumber>
    </recommendedName>
    <alternativeName>
        <fullName evidence="9">Kdo(2)-lipid IV(A) acyltransferase</fullName>
    </alternativeName>
</protein>
<evidence type="ECO:0000256" key="9">
    <source>
        <dbReference type="HAMAP-Rule" id="MF_01942"/>
    </source>
</evidence>
<proteinExistence type="inferred from homology"/>
<dbReference type="PIRSF" id="PIRSF026649">
    <property type="entry name" value="MsbB"/>
    <property type="match status" value="1"/>
</dbReference>
<dbReference type="UniPathway" id="UPA00030"/>
<keyword evidence="3 9" id="KW-0808">Transferase</keyword>
<dbReference type="EMBL" id="CP060731">
    <property type="protein sequence ID" value="QNN78897.1"/>
    <property type="molecule type" value="Genomic_DNA"/>
</dbReference>
<dbReference type="AlphaFoldDB" id="A0A7G9TFM2"/>
<dbReference type="GeneID" id="81470446"/>
<keyword evidence="6 9" id="KW-1133">Transmembrane helix</keyword>
<keyword evidence="5 9" id="KW-0448">Lipopolysaccharide biosynthesis</keyword>
<gene>
    <name evidence="9 10" type="primary">lpxL</name>
    <name evidence="10" type="ORF">IAE60_05670</name>
</gene>
<dbReference type="NCBIfam" id="TIGR02207">
    <property type="entry name" value="lipid_A_htrB"/>
    <property type="match status" value="1"/>
</dbReference>
<evidence type="ECO:0000256" key="6">
    <source>
        <dbReference type="ARBA" id="ARBA00022989"/>
    </source>
</evidence>
<keyword evidence="1 9" id="KW-1003">Cell membrane</keyword>
<dbReference type="GO" id="GO:0008913">
    <property type="term" value="F:Kdo2-lipid IVA acyltransferase activity"/>
    <property type="evidence" value="ECO:0007669"/>
    <property type="project" value="UniProtKB-EC"/>
</dbReference>
<dbReference type="PANTHER" id="PTHR30606">
    <property type="entry name" value="LIPID A BIOSYNTHESIS LAUROYL ACYLTRANSFERASE"/>
    <property type="match status" value="1"/>
</dbReference>
<evidence type="ECO:0000256" key="3">
    <source>
        <dbReference type="ARBA" id="ARBA00022679"/>
    </source>
</evidence>
<keyword evidence="8 9" id="KW-0012">Acyltransferase</keyword>
<name>A0A7G9TFM2_PSEMX</name>
<dbReference type="InterPro" id="IPR004960">
    <property type="entry name" value="LipA_acyltrans"/>
</dbReference>
<dbReference type="GO" id="GO:0009103">
    <property type="term" value="P:lipopolysaccharide biosynthetic process"/>
    <property type="evidence" value="ECO:0007669"/>
    <property type="project" value="UniProtKB-UniRule"/>
</dbReference>
<evidence type="ECO:0000256" key="1">
    <source>
        <dbReference type="ARBA" id="ARBA00022475"/>
    </source>
</evidence>
<dbReference type="Proteomes" id="UP000515838">
    <property type="component" value="Chromosome"/>
</dbReference>
<keyword evidence="4 9" id="KW-0812">Transmembrane</keyword>
<dbReference type="EC" id="2.3.1.241" evidence="9"/>
<evidence type="ECO:0000256" key="2">
    <source>
        <dbReference type="ARBA" id="ARBA00022519"/>
    </source>
</evidence>
<keyword evidence="2 9" id="KW-0997">Cell inner membrane</keyword>
<dbReference type="GO" id="GO:0036104">
    <property type="term" value="P:Kdo2-lipid A biosynthetic process"/>
    <property type="evidence" value="ECO:0007669"/>
    <property type="project" value="UniProtKB-UniRule"/>
</dbReference>